<dbReference type="Pfam" id="PF01381">
    <property type="entry name" value="HTH_3"/>
    <property type="match status" value="1"/>
</dbReference>
<organism evidence="3 4">
    <name type="scientific">Erwinia aeris</name>
    <dbReference type="NCBI Taxonomy" id="3239803"/>
    <lineage>
        <taxon>Bacteria</taxon>
        <taxon>Pseudomonadati</taxon>
        <taxon>Pseudomonadota</taxon>
        <taxon>Gammaproteobacteria</taxon>
        <taxon>Enterobacterales</taxon>
        <taxon>Erwiniaceae</taxon>
        <taxon>Erwinia</taxon>
    </lineage>
</organism>
<dbReference type="InterPro" id="IPR001387">
    <property type="entry name" value="Cro/C1-type_HTH"/>
</dbReference>
<reference evidence="3 4" key="1">
    <citation type="submission" date="2024-07" db="EMBL/GenBank/DDBJ databases">
        <authorList>
            <person name="Hebao G."/>
        </authorList>
    </citation>
    <scope>NUCLEOTIDE SEQUENCE [LARGE SCALE GENOMIC DNA]</scope>
    <source>
        <strain evidence="3 4">ACCC 02193</strain>
    </source>
</reference>
<dbReference type="SUPFAM" id="SSF47413">
    <property type="entry name" value="lambda repressor-like DNA-binding domains"/>
    <property type="match status" value="1"/>
</dbReference>
<evidence type="ECO:0000313" key="3">
    <source>
        <dbReference type="EMBL" id="MEY8770402.1"/>
    </source>
</evidence>
<keyword evidence="4" id="KW-1185">Reference proteome</keyword>
<sequence>MKVITAVHPGIILREYLGEITVSEAAAALDITCETLSSLLSGRSGINADMALRLEVALGTSPVMWLAMQAGYDLLIASQQRRPYIKPLIKPVQCH</sequence>
<dbReference type="EMBL" id="JBGFFX010000003">
    <property type="protein sequence ID" value="MEY8770402.1"/>
    <property type="molecule type" value="Genomic_DNA"/>
</dbReference>
<dbReference type="NCBIfam" id="TIGR02607">
    <property type="entry name" value="antidote_HigA"/>
    <property type="match status" value="1"/>
</dbReference>
<evidence type="ECO:0000313" key="4">
    <source>
        <dbReference type="Proteomes" id="UP001565243"/>
    </source>
</evidence>
<dbReference type="InterPro" id="IPR013430">
    <property type="entry name" value="Toxin_antidote_HigA"/>
</dbReference>
<proteinExistence type="predicted"/>
<accession>A0ABV4E6F1</accession>
<dbReference type="Gene3D" id="1.10.260.40">
    <property type="entry name" value="lambda repressor-like DNA-binding domains"/>
    <property type="match status" value="1"/>
</dbReference>
<dbReference type="Proteomes" id="UP001565243">
    <property type="component" value="Unassembled WGS sequence"/>
</dbReference>
<protein>
    <submittedName>
        <fullName evidence="3">HigA family addiction module antitoxin</fullName>
    </submittedName>
</protein>
<keyword evidence="1" id="KW-0238">DNA-binding</keyword>
<dbReference type="InterPro" id="IPR010982">
    <property type="entry name" value="Lambda_DNA-bd_dom_sf"/>
</dbReference>
<feature type="domain" description="HTH cro/C1-type" evidence="2">
    <location>
        <begin position="20"/>
        <end position="65"/>
    </location>
</feature>
<name>A0ABV4E6F1_9GAMM</name>
<dbReference type="RefSeq" id="WP_253455458.1">
    <property type="nucleotide sequence ID" value="NZ_JBGFFX010000003.1"/>
</dbReference>
<evidence type="ECO:0000256" key="1">
    <source>
        <dbReference type="ARBA" id="ARBA00023125"/>
    </source>
</evidence>
<gene>
    <name evidence="3" type="ORF">AB6T85_08195</name>
</gene>
<dbReference type="PANTHER" id="PTHR36924:SF1">
    <property type="entry name" value="ANTITOXIN HIGA-1"/>
    <property type="match status" value="1"/>
</dbReference>
<evidence type="ECO:0000259" key="2">
    <source>
        <dbReference type="PROSITE" id="PS50943"/>
    </source>
</evidence>
<dbReference type="PANTHER" id="PTHR36924">
    <property type="entry name" value="ANTITOXIN HIGA-1"/>
    <property type="match status" value="1"/>
</dbReference>
<dbReference type="PROSITE" id="PS50943">
    <property type="entry name" value="HTH_CROC1"/>
    <property type="match status" value="1"/>
</dbReference>
<dbReference type="CDD" id="cd00093">
    <property type="entry name" value="HTH_XRE"/>
    <property type="match status" value="1"/>
</dbReference>
<comment type="caution">
    <text evidence="3">The sequence shown here is derived from an EMBL/GenBank/DDBJ whole genome shotgun (WGS) entry which is preliminary data.</text>
</comment>